<dbReference type="InterPro" id="IPR013083">
    <property type="entry name" value="Znf_RING/FYVE/PHD"/>
</dbReference>
<dbReference type="Proteomes" id="UP000069940">
    <property type="component" value="Unassembled WGS sequence"/>
</dbReference>
<dbReference type="EnsemblMetazoa" id="AALFPA23_012062.R17206">
    <property type="protein sequence ID" value="AALFPA23_012062.P17206"/>
    <property type="gene ID" value="AALFPA23_012062"/>
</dbReference>
<dbReference type="SUPFAM" id="SSF57903">
    <property type="entry name" value="FYVE/PHD zinc finger"/>
    <property type="match status" value="1"/>
</dbReference>
<keyword evidence="2 4" id="KW-0863">Zinc-finger</keyword>
<dbReference type="PROSITE" id="PS01359">
    <property type="entry name" value="ZF_PHD_1"/>
    <property type="match status" value="1"/>
</dbReference>
<evidence type="ECO:0000313" key="8">
    <source>
        <dbReference type="EnsemblMetazoa" id="AALFPA23_012062.P17206"/>
    </source>
</evidence>
<dbReference type="Pfam" id="PF00628">
    <property type="entry name" value="PHD"/>
    <property type="match status" value="1"/>
</dbReference>
<dbReference type="InterPro" id="IPR019786">
    <property type="entry name" value="Zinc_finger_PHD-type_CS"/>
</dbReference>
<reference evidence="8" key="2">
    <citation type="submission" date="2025-05" db="UniProtKB">
        <authorList>
            <consortium name="EnsemblMetazoa"/>
        </authorList>
    </citation>
    <scope>IDENTIFICATION</scope>
    <source>
        <strain evidence="8">Foshan</strain>
    </source>
</reference>
<accession>A0ABM1YTQ0</accession>
<dbReference type="PROSITE" id="PS50016">
    <property type="entry name" value="ZF_PHD_2"/>
    <property type="match status" value="1"/>
</dbReference>
<evidence type="ECO:0000256" key="3">
    <source>
        <dbReference type="ARBA" id="ARBA00022833"/>
    </source>
</evidence>
<sequence length="517" mass="57550">MSRRTLRSGKVVGETASENLGANGGVQVVVTADPEESHPGQTCQVCRVLDTVDMVQCDVCSKWHHFRCVGVTQQIEHFPWSCAKCESAEGVQEIGSTAALLQGSGGPLGQSFKSHANRLSVQSDQLQHQQRTQQQHQQSPDVAACQLAFSRAADESNQPKGEDQAPFVSSLQWVVSPSQHRSKASSESSSRSSQALAKLNLQMLEEMRDVERREAERQRAIAAEEANKEKAFLEQKYHLLEQAMSENGSSKSDSMTRTQNWIAATNTHRNRQIVAQNDIQTNSNVRAGEMQVWNPPATRISRCRSSLLEPNPPDPFPAPESMLSCPVDPPALNVGMQRLAIGSQNQIPPPMQSRPIPPPSRRVSMAQLPYSGDRGAAAPDHFKNMEADPSRRFSHNMSVPEYQRFAPHSSQSAVHQQHHPQSSTMRDNRLYEQEEEESDPYPITRRQLAARQAISKDLPTFSGDPEDWPMFLATFNSTTALCGFTNDENIARLQRSLKVEHMKRSKVGYCIHPTSLE</sequence>
<dbReference type="Gene3D" id="3.30.40.10">
    <property type="entry name" value="Zinc/RING finger domain, C3HC4 (zinc finger)"/>
    <property type="match status" value="1"/>
</dbReference>
<feature type="region of interest" description="Disordered" evidence="6">
    <location>
        <begin position="406"/>
        <end position="441"/>
    </location>
</feature>
<feature type="coiled-coil region" evidence="5">
    <location>
        <begin position="196"/>
        <end position="243"/>
    </location>
</feature>
<evidence type="ECO:0000256" key="5">
    <source>
        <dbReference type="SAM" id="Coils"/>
    </source>
</evidence>
<feature type="compositionally biased region" description="Low complexity" evidence="6">
    <location>
        <begin position="406"/>
        <end position="423"/>
    </location>
</feature>
<evidence type="ECO:0000256" key="1">
    <source>
        <dbReference type="ARBA" id="ARBA00022723"/>
    </source>
</evidence>
<evidence type="ECO:0000256" key="4">
    <source>
        <dbReference type="PROSITE-ProRule" id="PRU00146"/>
    </source>
</evidence>
<feature type="compositionally biased region" description="Pro residues" evidence="6">
    <location>
        <begin position="347"/>
        <end position="360"/>
    </location>
</feature>
<organism evidence="8 9">
    <name type="scientific">Aedes albopictus</name>
    <name type="common">Asian tiger mosquito</name>
    <name type="synonym">Stegomyia albopicta</name>
    <dbReference type="NCBI Taxonomy" id="7160"/>
    <lineage>
        <taxon>Eukaryota</taxon>
        <taxon>Metazoa</taxon>
        <taxon>Ecdysozoa</taxon>
        <taxon>Arthropoda</taxon>
        <taxon>Hexapoda</taxon>
        <taxon>Insecta</taxon>
        <taxon>Pterygota</taxon>
        <taxon>Neoptera</taxon>
        <taxon>Endopterygota</taxon>
        <taxon>Diptera</taxon>
        <taxon>Nematocera</taxon>
        <taxon>Culicoidea</taxon>
        <taxon>Culicidae</taxon>
        <taxon>Culicinae</taxon>
        <taxon>Aedini</taxon>
        <taxon>Aedes</taxon>
        <taxon>Stegomyia</taxon>
    </lineage>
</organism>
<dbReference type="InterPro" id="IPR019787">
    <property type="entry name" value="Znf_PHD-finger"/>
</dbReference>
<name>A0ABM1YTQ0_AEDAL</name>
<keyword evidence="9" id="KW-1185">Reference proteome</keyword>
<evidence type="ECO:0000259" key="7">
    <source>
        <dbReference type="PROSITE" id="PS50016"/>
    </source>
</evidence>
<keyword evidence="1" id="KW-0479">Metal-binding</keyword>
<dbReference type="InterPro" id="IPR001965">
    <property type="entry name" value="Znf_PHD"/>
</dbReference>
<feature type="compositionally biased region" description="Basic and acidic residues" evidence="6">
    <location>
        <begin position="380"/>
        <end position="391"/>
    </location>
</feature>
<dbReference type="InterPro" id="IPR011011">
    <property type="entry name" value="Znf_FYVE_PHD"/>
</dbReference>
<reference evidence="9" key="1">
    <citation type="journal article" date="2015" name="Proc. Natl. Acad. Sci. U.S.A.">
        <title>Genome sequence of the Asian Tiger mosquito, Aedes albopictus, reveals insights into its biology, genetics, and evolution.</title>
        <authorList>
            <person name="Chen X.G."/>
            <person name="Jiang X."/>
            <person name="Gu J."/>
            <person name="Xu M."/>
            <person name="Wu Y."/>
            <person name="Deng Y."/>
            <person name="Zhang C."/>
            <person name="Bonizzoni M."/>
            <person name="Dermauw W."/>
            <person name="Vontas J."/>
            <person name="Armbruster P."/>
            <person name="Huang X."/>
            <person name="Yang Y."/>
            <person name="Zhang H."/>
            <person name="He W."/>
            <person name="Peng H."/>
            <person name="Liu Y."/>
            <person name="Wu K."/>
            <person name="Chen J."/>
            <person name="Lirakis M."/>
            <person name="Topalis P."/>
            <person name="Van Leeuwen T."/>
            <person name="Hall A.B."/>
            <person name="Jiang X."/>
            <person name="Thorpe C."/>
            <person name="Mueller R.L."/>
            <person name="Sun C."/>
            <person name="Waterhouse R.M."/>
            <person name="Yan G."/>
            <person name="Tu Z.J."/>
            <person name="Fang X."/>
            <person name="James A.A."/>
        </authorList>
    </citation>
    <scope>NUCLEOTIDE SEQUENCE [LARGE SCALE GENOMIC DNA]</scope>
    <source>
        <strain evidence="9">Foshan</strain>
    </source>
</reference>
<proteinExistence type="predicted"/>
<evidence type="ECO:0000256" key="6">
    <source>
        <dbReference type="SAM" id="MobiDB-lite"/>
    </source>
</evidence>
<keyword evidence="3" id="KW-0862">Zinc</keyword>
<dbReference type="SMART" id="SM00249">
    <property type="entry name" value="PHD"/>
    <property type="match status" value="1"/>
</dbReference>
<dbReference type="RefSeq" id="XP_062704040.1">
    <property type="nucleotide sequence ID" value="XM_062848056.1"/>
</dbReference>
<feature type="domain" description="PHD-type" evidence="7">
    <location>
        <begin position="40"/>
        <end position="88"/>
    </location>
</feature>
<evidence type="ECO:0000313" key="9">
    <source>
        <dbReference type="Proteomes" id="UP000069940"/>
    </source>
</evidence>
<protein>
    <recommendedName>
        <fullName evidence="7">PHD-type domain-containing protein</fullName>
    </recommendedName>
</protein>
<keyword evidence="5" id="KW-0175">Coiled coil</keyword>
<evidence type="ECO:0000256" key="2">
    <source>
        <dbReference type="ARBA" id="ARBA00022771"/>
    </source>
</evidence>
<feature type="region of interest" description="Disordered" evidence="6">
    <location>
        <begin position="342"/>
        <end position="393"/>
    </location>
</feature>
<dbReference type="CDD" id="cd15489">
    <property type="entry name" value="PHD_SF"/>
    <property type="match status" value="1"/>
</dbReference>
<dbReference type="GeneID" id="134286444"/>